<name>A0A6N7PLT2_9BACT</name>
<dbReference type="OrthoDB" id="5498896at2"/>
<evidence type="ECO:0000313" key="1">
    <source>
        <dbReference type="EMBL" id="MRG93102.1"/>
    </source>
</evidence>
<gene>
    <name evidence="1" type="ORF">GF068_14335</name>
</gene>
<sequence length="235" mass="25787">MRRIPGYAVGSYYKLGTPLAGLNANPMRGLVYLVTNQRKEPIPSSIQHPLHPGRSMMRLETPSAAYAYVADIVAVHERDVRTALAITKPNIALVPIPAANVVRGNRATDRWPSRDLALELERLGFGKVRPCVVHKDAMRPRFSYEEDPAHDLAQNLVIIGRPMPNEAVVYVDDLVTTGDRVAAIDHALGQPPSAGIVTTALAEEKTRYDAYKLRTFALGYEPGPSASSPWKITVL</sequence>
<comment type="caution">
    <text evidence="1">The sequence shown here is derived from an EMBL/GenBank/DDBJ whole genome shotgun (WGS) entry which is preliminary data.</text>
</comment>
<organism evidence="1 2">
    <name type="scientific">Polyangium spumosum</name>
    <dbReference type="NCBI Taxonomy" id="889282"/>
    <lineage>
        <taxon>Bacteria</taxon>
        <taxon>Pseudomonadati</taxon>
        <taxon>Myxococcota</taxon>
        <taxon>Polyangia</taxon>
        <taxon>Polyangiales</taxon>
        <taxon>Polyangiaceae</taxon>
        <taxon>Polyangium</taxon>
    </lineage>
</organism>
<protein>
    <recommendedName>
        <fullName evidence="3">Phosphoribosyltransferase</fullName>
    </recommendedName>
</protein>
<keyword evidence="2" id="KW-1185">Reference proteome</keyword>
<reference evidence="1 2" key="1">
    <citation type="submission" date="2019-10" db="EMBL/GenBank/DDBJ databases">
        <title>A soil myxobacterium in the family Polyangiaceae.</title>
        <authorList>
            <person name="Li Y."/>
            <person name="Wang J."/>
        </authorList>
    </citation>
    <scope>NUCLEOTIDE SEQUENCE [LARGE SCALE GENOMIC DNA]</scope>
    <source>
        <strain evidence="1 2">DSM 14734</strain>
    </source>
</reference>
<proteinExistence type="predicted"/>
<accession>A0A6N7PLT2</accession>
<dbReference type="Proteomes" id="UP000440224">
    <property type="component" value="Unassembled WGS sequence"/>
</dbReference>
<dbReference type="RefSeq" id="WP_153819970.1">
    <property type="nucleotide sequence ID" value="NZ_WJIE01000004.1"/>
</dbReference>
<dbReference type="AlphaFoldDB" id="A0A6N7PLT2"/>
<dbReference type="EMBL" id="WJIE01000004">
    <property type="protein sequence ID" value="MRG93102.1"/>
    <property type="molecule type" value="Genomic_DNA"/>
</dbReference>
<evidence type="ECO:0008006" key="3">
    <source>
        <dbReference type="Google" id="ProtNLM"/>
    </source>
</evidence>
<evidence type="ECO:0000313" key="2">
    <source>
        <dbReference type="Proteomes" id="UP000440224"/>
    </source>
</evidence>